<evidence type="ECO:0000313" key="1">
    <source>
        <dbReference type="EMBL" id="HCS93115.1"/>
    </source>
</evidence>
<protein>
    <submittedName>
        <fullName evidence="1">Uncharacterized protein</fullName>
    </submittedName>
</protein>
<dbReference type="AlphaFoldDB" id="A0A3D4S2P6"/>
<reference evidence="1 2" key="1">
    <citation type="journal article" date="2018" name="Nat. Biotechnol.">
        <title>A standardized bacterial taxonomy based on genome phylogeny substantially revises the tree of life.</title>
        <authorList>
            <person name="Parks D.H."/>
            <person name="Chuvochina M."/>
            <person name="Waite D.W."/>
            <person name="Rinke C."/>
            <person name="Skarshewski A."/>
            <person name="Chaumeil P.A."/>
            <person name="Hugenholtz P."/>
        </authorList>
    </citation>
    <scope>NUCLEOTIDE SEQUENCE [LARGE SCALE GENOMIC DNA]</scope>
    <source>
        <strain evidence="1">UBA11306</strain>
    </source>
</reference>
<gene>
    <name evidence="1" type="ORF">DIW15_00195</name>
</gene>
<name>A0A3D4S2P6_9ENTE</name>
<comment type="caution">
    <text evidence="1">The sequence shown here is derived from an EMBL/GenBank/DDBJ whole genome shotgun (WGS) entry which is preliminary data.</text>
</comment>
<organism evidence="1 2">
    <name type="scientific">Bavariicoccus seileri</name>
    <dbReference type="NCBI Taxonomy" id="549685"/>
    <lineage>
        <taxon>Bacteria</taxon>
        <taxon>Bacillati</taxon>
        <taxon>Bacillota</taxon>
        <taxon>Bacilli</taxon>
        <taxon>Lactobacillales</taxon>
        <taxon>Enterococcaceae</taxon>
        <taxon>Bavariicoccus</taxon>
    </lineage>
</organism>
<dbReference type="Proteomes" id="UP000262195">
    <property type="component" value="Unassembled WGS sequence"/>
</dbReference>
<dbReference type="EMBL" id="DQHO01000003">
    <property type="protein sequence ID" value="HCS93115.1"/>
    <property type="molecule type" value="Genomic_DNA"/>
</dbReference>
<sequence length="143" mass="16064">MTYTKIIKATNNLSIDNAIFGQELFLISNNEKDEVALLDALKKYLNTNANTTGDIKEDLISILINSEEDHDKLAQVLKVDDISLTLDQTVTASDLNFEDSFVYIIEDNKIKQLTLADAEEEVEIDKDEFDAILAENGIDSNNY</sequence>
<evidence type="ECO:0000313" key="2">
    <source>
        <dbReference type="Proteomes" id="UP000262195"/>
    </source>
</evidence>
<accession>A0A3D4S2P6</accession>
<proteinExistence type="predicted"/>